<dbReference type="InterPro" id="IPR025233">
    <property type="entry name" value="DUF4176"/>
</dbReference>
<dbReference type="Pfam" id="PF13780">
    <property type="entry name" value="DUF4176"/>
    <property type="match status" value="1"/>
</dbReference>
<evidence type="ECO:0008006" key="2">
    <source>
        <dbReference type="Google" id="ProtNLM"/>
    </source>
</evidence>
<dbReference type="RefSeq" id="WP_076607129.1">
    <property type="nucleotide sequence ID" value="NZ_CP015720.1"/>
</dbReference>
<organism evidence="1">
    <name type="scientific">Clostridium botulinum</name>
    <dbReference type="NCBI Taxonomy" id="1491"/>
    <lineage>
        <taxon>Bacteria</taxon>
        <taxon>Bacillati</taxon>
        <taxon>Bacillota</taxon>
        <taxon>Clostridia</taxon>
        <taxon>Eubacteriales</taxon>
        <taxon>Clostridiaceae</taxon>
        <taxon>Clostridium</taxon>
    </lineage>
</organism>
<protein>
    <recommendedName>
        <fullName evidence="2">DUF4176 domain-containing protein</fullName>
    </recommendedName>
</protein>
<geneLocation type="plasmid" evidence="1">
    <name>pNPD8_2</name>
</geneLocation>
<keyword evidence="1" id="KW-0614">Plasmid</keyword>
<proteinExistence type="predicted"/>
<sequence>MKEILLNIGSIVEVEHQGEIKNYLIVGKRIINFNSMKAWDYYSVPYPEGIKKIEKAGMITGFILIILK</sequence>
<dbReference type="EMBL" id="CP015720">
    <property type="protein sequence ID" value="APU87259.1"/>
    <property type="molecule type" value="Genomic_DNA"/>
</dbReference>
<accession>A0A1L7JNI1</accession>
<gene>
    <name evidence="1" type="ORF">NPD8_4074</name>
</gene>
<evidence type="ECO:0000313" key="1">
    <source>
        <dbReference type="EMBL" id="APU87259.1"/>
    </source>
</evidence>
<name>A0A1L7JNI1_CLOBO</name>
<reference evidence="1" key="1">
    <citation type="submission" date="2016-05" db="EMBL/GenBank/DDBJ databases">
        <authorList>
            <person name="Lavstsen T."/>
            <person name="Jespersen J.S."/>
        </authorList>
    </citation>
    <scope>NUCLEOTIDE SEQUENCE</scope>
    <source>
        <strain evidence="1">CDC69096</strain>
        <plasmid evidence="1">pNPD8_2</plasmid>
    </source>
</reference>
<dbReference type="AlphaFoldDB" id="A0A1L7JNI1"/>